<evidence type="ECO:0000313" key="9">
    <source>
        <dbReference type="Proteomes" id="UP000018208"/>
    </source>
</evidence>
<dbReference type="InterPro" id="IPR001005">
    <property type="entry name" value="SANT/Myb"/>
</dbReference>
<evidence type="ECO:0000313" key="8">
    <source>
        <dbReference type="EMBL" id="KAH0575124.1"/>
    </source>
</evidence>
<dbReference type="PANTHER" id="PTHR46621:SF1">
    <property type="entry name" value="SNRNA-ACTIVATING PROTEIN COMPLEX SUBUNIT 4"/>
    <property type="match status" value="1"/>
</dbReference>
<dbReference type="GO" id="GO:0019185">
    <property type="term" value="C:snRNA-activating protein complex"/>
    <property type="evidence" value="ECO:0007669"/>
    <property type="project" value="TreeGrafter"/>
</dbReference>
<protein>
    <submittedName>
        <fullName evidence="7">Myb-like DNA-binding domain-containing protein</fullName>
    </submittedName>
</protein>
<dbReference type="GO" id="GO:0001006">
    <property type="term" value="F:RNA polymerase III type 3 promoter sequence-specific DNA binding"/>
    <property type="evidence" value="ECO:0007669"/>
    <property type="project" value="TreeGrafter"/>
</dbReference>
<feature type="domain" description="Myb-like" evidence="5">
    <location>
        <begin position="96"/>
        <end position="147"/>
    </location>
</feature>
<dbReference type="EMBL" id="KI545974">
    <property type="protein sequence ID" value="EST48900.1"/>
    <property type="molecule type" value="Genomic_DNA"/>
</dbReference>
<feature type="domain" description="HTH myb-type" evidence="6">
    <location>
        <begin position="96"/>
        <end position="151"/>
    </location>
</feature>
<evidence type="ECO:0000256" key="1">
    <source>
        <dbReference type="ARBA" id="ARBA00023015"/>
    </source>
</evidence>
<dbReference type="InterPro" id="IPR009057">
    <property type="entry name" value="Homeodomain-like_sf"/>
</dbReference>
<dbReference type="AlphaFoldDB" id="V6LWF7"/>
<keyword evidence="4" id="KW-0539">Nucleus</keyword>
<dbReference type="Gene3D" id="1.10.10.60">
    <property type="entry name" value="Homeodomain-like"/>
    <property type="match status" value="2"/>
</dbReference>
<dbReference type="InterPro" id="IPR017930">
    <property type="entry name" value="Myb_dom"/>
</dbReference>
<evidence type="ECO:0000259" key="5">
    <source>
        <dbReference type="PROSITE" id="PS50090"/>
    </source>
</evidence>
<dbReference type="VEuPathDB" id="GiardiaDB:SS50377_22748"/>
<keyword evidence="9" id="KW-1185">Reference proteome</keyword>
<evidence type="ECO:0000256" key="2">
    <source>
        <dbReference type="ARBA" id="ARBA00023125"/>
    </source>
</evidence>
<dbReference type="GO" id="GO:0000978">
    <property type="term" value="F:RNA polymerase II cis-regulatory region sequence-specific DNA binding"/>
    <property type="evidence" value="ECO:0007669"/>
    <property type="project" value="TreeGrafter"/>
</dbReference>
<dbReference type="CDD" id="cd00167">
    <property type="entry name" value="SANT"/>
    <property type="match status" value="2"/>
</dbReference>
<dbReference type="Proteomes" id="UP000018208">
    <property type="component" value="Unassembled WGS sequence"/>
</dbReference>
<dbReference type="GO" id="GO:0042795">
    <property type="term" value="P:snRNA transcription by RNA polymerase II"/>
    <property type="evidence" value="ECO:0007669"/>
    <property type="project" value="TreeGrafter"/>
</dbReference>
<dbReference type="SUPFAM" id="SSF46689">
    <property type="entry name" value="Homeodomain-like"/>
    <property type="match status" value="2"/>
</dbReference>
<dbReference type="SMART" id="SM00717">
    <property type="entry name" value="SANT"/>
    <property type="match status" value="2"/>
</dbReference>
<accession>V6LWF7</accession>
<dbReference type="PROSITE" id="PS51294">
    <property type="entry name" value="HTH_MYB"/>
    <property type="match status" value="1"/>
</dbReference>
<keyword evidence="1" id="KW-0805">Transcription regulation</keyword>
<evidence type="ECO:0000256" key="4">
    <source>
        <dbReference type="ARBA" id="ARBA00023242"/>
    </source>
</evidence>
<dbReference type="GO" id="GO:0042796">
    <property type="term" value="P:snRNA transcription by RNA polymerase III"/>
    <property type="evidence" value="ECO:0007669"/>
    <property type="project" value="TreeGrafter"/>
</dbReference>
<reference evidence="7 8" key="1">
    <citation type="journal article" date="2014" name="PLoS Genet.">
        <title>The Genome of Spironucleus salmonicida Highlights a Fish Pathogen Adapted to Fluctuating Environments.</title>
        <authorList>
            <person name="Xu F."/>
            <person name="Jerlstrom-Hultqvist J."/>
            <person name="Einarsson E."/>
            <person name="Astvaldsson A."/>
            <person name="Svard S.G."/>
            <person name="Andersson J.O."/>
        </authorList>
    </citation>
    <scope>NUCLEOTIDE SEQUENCE</scope>
    <source>
        <strain evidence="8">ATCC 50377</strain>
    </source>
</reference>
<sequence length="162" mass="18279">MLPQQYACYCMGLITYDQIGDLTACSCHLEPELRTRSIPLTAYPQKVAKTRSHWTAEHDALLLKLIQEHPNDFGRAALKLPFSPSQCQQRFARVLRPGLCKGQWTPSQDQVLIAMASRVPQPGWSEIAAALGDRTDNQVRCRFLRMRKTWAKRGELGSAALI</sequence>
<dbReference type="EMBL" id="AUWU02000003">
    <property type="protein sequence ID" value="KAH0575124.1"/>
    <property type="molecule type" value="Genomic_DNA"/>
</dbReference>
<reference evidence="8" key="2">
    <citation type="submission" date="2020-12" db="EMBL/GenBank/DDBJ databases">
        <title>New Spironucleus salmonicida genome in near-complete chromosomes.</title>
        <authorList>
            <person name="Xu F."/>
            <person name="Kurt Z."/>
            <person name="Jimenez-Gonzalez A."/>
            <person name="Astvaldsson A."/>
            <person name="Andersson J.O."/>
            <person name="Svard S.G."/>
        </authorList>
    </citation>
    <scope>NUCLEOTIDE SEQUENCE</scope>
    <source>
        <strain evidence="8">ATCC 50377</strain>
    </source>
</reference>
<proteinExistence type="predicted"/>
<evidence type="ECO:0000259" key="6">
    <source>
        <dbReference type="PROSITE" id="PS51294"/>
    </source>
</evidence>
<gene>
    <name evidence="7" type="ORF">SS50377_10871</name>
    <name evidence="8" type="ORF">SS50377_22748</name>
</gene>
<dbReference type="OrthoDB" id="2143914at2759"/>
<dbReference type="PANTHER" id="PTHR46621">
    <property type="entry name" value="SNRNA-ACTIVATING PROTEIN COMPLEX SUBUNIT 4"/>
    <property type="match status" value="1"/>
</dbReference>
<evidence type="ECO:0000313" key="7">
    <source>
        <dbReference type="EMBL" id="EST48900.1"/>
    </source>
</evidence>
<dbReference type="InterPro" id="IPR051575">
    <property type="entry name" value="Myb-like_DNA-bd"/>
</dbReference>
<dbReference type="Pfam" id="PF13921">
    <property type="entry name" value="Myb_DNA-bind_6"/>
    <property type="match status" value="1"/>
</dbReference>
<name>V6LWF7_9EUKA</name>
<dbReference type="PROSITE" id="PS50090">
    <property type="entry name" value="MYB_LIKE"/>
    <property type="match status" value="1"/>
</dbReference>
<keyword evidence="2 7" id="KW-0238">DNA-binding</keyword>
<keyword evidence="3" id="KW-0804">Transcription</keyword>
<organism evidence="7">
    <name type="scientific">Spironucleus salmonicida</name>
    <dbReference type="NCBI Taxonomy" id="348837"/>
    <lineage>
        <taxon>Eukaryota</taxon>
        <taxon>Metamonada</taxon>
        <taxon>Diplomonadida</taxon>
        <taxon>Hexamitidae</taxon>
        <taxon>Hexamitinae</taxon>
        <taxon>Spironucleus</taxon>
    </lineage>
</organism>
<evidence type="ECO:0000256" key="3">
    <source>
        <dbReference type="ARBA" id="ARBA00023163"/>
    </source>
</evidence>